<keyword evidence="1" id="KW-0812">Transmembrane</keyword>
<keyword evidence="1" id="KW-1133">Transmembrane helix</keyword>
<sequence>MVGNDEPDIIVGGQSAPPIATAVPAGGDPLAAPMATAVPVTAFNNPNKNIERTTNADGSIAIKATTTSRQSNGYRDVTIEYFYVPANMAGTVIMSMDSTGEPPSSLYLTKMEQQVLPPGTGEVMSHAPSSAPQTMAGATAAAGFGGGRNNPVSQPYTCENSVVGGRVRRCAAVFGCVCIIIVAVGIVNGVIEMNDTQNPIYLPPTYAPYPWPPYQWTSPTPTPARCKDTPGWVDQYGFECDWYVSSFSNMCGLSQFNQGPMGPADKNCCACRGGSTYVAPMPWPSRAPIISPPSTAQHKGSPYED</sequence>
<keyword evidence="3" id="KW-1185">Reference proteome</keyword>
<feature type="transmembrane region" description="Helical" evidence="1">
    <location>
        <begin position="170"/>
        <end position="191"/>
    </location>
</feature>
<keyword evidence="1" id="KW-0472">Membrane</keyword>
<gene>
    <name evidence="2" type="ORF">QTG54_015429</name>
</gene>
<name>A0AAD9D4W6_9STRA</name>
<accession>A0AAD9D4W6</accession>
<reference evidence="2" key="1">
    <citation type="submission" date="2023-06" db="EMBL/GenBank/DDBJ databases">
        <title>Survivors Of The Sea: Transcriptome response of Skeletonema marinoi to long-term dormancy.</title>
        <authorList>
            <person name="Pinder M.I.M."/>
            <person name="Kourtchenko O."/>
            <person name="Robertson E.K."/>
            <person name="Larsson T."/>
            <person name="Maumus F."/>
            <person name="Osuna-Cruz C.M."/>
            <person name="Vancaester E."/>
            <person name="Stenow R."/>
            <person name="Vandepoele K."/>
            <person name="Ploug H."/>
            <person name="Bruchert V."/>
            <person name="Godhe A."/>
            <person name="Topel M."/>
        </authorList>
    </citation>
    <scope>NUCLEOTIDE SEQUENCE</scope>
    <source>
        <strain evidence="2">R05AC</strain>
    </source>
</reference>
<proteinExistence type="predicted"/>
<dbReference type="AlphaFoldDB" id="A0AAD9D4W6"/>
<comment type="caution">
    <text evidence="2">The sequence shown here is derived from an EMBL/GenBank/DDBJ whole genome shotgun (WGS) entry which is preliminary data.</text>
</comment>
<evidence type="ECO:0000256" key="1">
    <source>
        <dbReference type="SAM" id="Phobius"/>
    </source>
</evidence>
<protein>
    <submittedName>
        <fullName evidence="2">Uncharacterized protein</fullName>
    </submittedName>
</protein>
<organism evidence="2 3">
    <name type="scientific">Skeletonema marinoi</name>
    <dbReference type="NCBI Taxonomy" id="267567"/>
    <lineage>
        <taxon>Eukaryota</taxon>
        <taxon>Sar</taxon>
        <taxon>Stramenopiles</taxon>
        <taxon>Ochrophyta</taxon>
        <taxon>Bacillariophyta</taxon>
        <taxon>Coscinodiscophyceae</taxon>
        <taxon>Thalassiosirophycidae</taxon>
        <taxon>Thalassiosirales</taxon>
        <taxon>Skeletonemataceae</taxon>
        <taxon>Skeletonema</taxon>
        <taxon>Skeletonema marinoi-dohrnii complex</taxon>
    </lineage>
</organism>
<dbReference type="Proteomes" id="UP001224775">
    <property type="component" value="Unassembled WGS sequence"/>
</dbReference>
<evidence type="ECO:0000313" key="3">
    <source>
        <dbReference type="Proteomes" id="UP001224775"/>
    </source>
</evidence>
<dbReference type="EMBL" id="JATAAI010000043">
    <property type="protein sequence ID" value="KAK1733902.1"/>
    <property type="molecule type" value="Genomic_DNA"/>
</dbReference>
<evidence type="ECO:0000313" key="2">
    <source>
        <dbReference type="EMBL" id="KAK1733902.1"/>
    </source>
</evidence>